<keyword evidence="1" id="KW-0175">Coiled coil</keyword>
<sequence>MDIQLTTNGASCIDASTTSRPFQEYHNNLKELEKSKKGLKCAQKELQVAEELVTLPTMLSGDT</sequence>
<reference evidence="2" key="1">
    <citation type="submission" date="2017-05" db="UniProtKB">
        <authorList>
            <consortium name="EnsemblMetazoa"/>
        </authorList>
    </citation>
    <scope>IDENTIFICATION</scope>
</reference>
<dbReference type="EnsemblMetazoa" id="Aqu2.1.24338_001">
    <property type="protein sequence ID" value="Aqu2.1.24338_001"/>
    <property type="gene ID" value="Aqu2.1.24338"/>
</dbReference>
<protein>
    <submittedName>
        <fullName evidence="2">Uncharacterized protein</fullName>
    </submittedName>
</protein>
<evidence type="ECO:0000313" key="2">
    <source>
        <dbReference type="EnsemblMetazoa" id="Aqu2.1.24338_001"/>
    </source>
</evidence>
<dbReference type="InParanoid" id="A0A1X7U9K2"/>
<organism evidence="2">
    <name type="scientific">Amphimedon queenslandica</name>
    <name type="common">Sponge</name>
    <dbReference type="NCBI Taxonomy" id="400682"/>
    <lineage>
        <taxon>Eukaryota</taxon>
        <taxon>Metazoa</taxon>
        <taxon>Porifera</taxon>
        <taxon>Demospongiae</taxon>
        <taxon>Heteroscleromorpha</taxon>
        <taxon>Haplosclerida</taxon>
        <taxon>Niphatidae</taxon>
        <taxon>Amphimedon</taxon>
    </lineage>
</organism>
<proteinExistence type="predicted"/>
<feature type="coiled-coil region" evidence="1">
    <location>
        <begin position="22"/>
        <end position="52"/>
    </location>
</feature>
<evidence type="ECO:0000256" key="1">
    <source>
        <dbReference type="SAM" id="Coils"/>
    </source>
</evidence>
<dbReference type="AlphaFoldDB" id="A0A1X7U9K2"/>
<accession>A0A1X7U9K2</accession>
<name>A0A1X7U9K2_AMPQE</name>